<feature type="domain" description="Glycosyltransferase subfamily 4-like N-terminal" evidence="2">
    <location>
        <begin position="12"/>
        <end position="166"/>
    </location>
</feature>
<dbReference type="PANTHER" id="PTHR45947:SF3">
    <property type="entry name" value="SULFOQUINOVOSYL TRANSFERASE SQD2"/>
    <property type="match status" value="1"/>
</dbReference>
<dbReference type="PANTHER" id="PTHR45947">
    <property type="entry name" value="SULFOQUINOVOSYL TRANSFERASE SQD2"/>
    <property type="match status" value="1"/>
</dbReference>
<dbReference type="InterPro" id="IPR028098">
    <property type="entry name" value="Glyco_trans_4-like_N"/>
</dbReference>
<evidence type="ECO:0000259" key="2">
    <source>
        <dbReference type="Pfam" id="PF13439"/>
    </source>
</evidence>
<dbReference type="RefSeq" id="WP_133991261.1">
    <property type="nucleotide sequence ID" value="NZ_SODV01000001.1"/>
</dbReference>
<evidence type="ECO:0000313" key="4">
    <source>
        <dbReference type="Proteomes" id="UP000294498"/>
    </source>
</evidence>
<dbReference type="Proteomes" id="UP000294498">
    <property type="component" value="Unassembled WGS sequence"/>
</dbReference>
<dbReference type="SUPFAM" id="SSF53756">
    <property type="entry name" value="UDP-Glycosyltransferase/glycogen phosphorylase"/>
    <property type="match status" value="1"/>
</dbReference>
<keyword evidence="4" id="KW-1185">Reference proteome</keyword>
<feature type="domain" description="Glycosyl transferase family 1" evidence="1">
    <location>
        <begin position="179"/>
        <end position="327"/>
    </location>
</feature>
<dbReference type="InterPro" id="IPR050194">
    <property type="entry name" value="Glycosyltransferase_grp1"/>
</dbReference>
<proteinExistence type="predicted"/>
<accession>A0A4R8DSA1</accession>
<dbReference type="Pfam" id="PF00534">
    <property type="entry name" value="Glycos_transf_1"/>
    <property type="match status" value="1"/>
</dbReference>
<gene>
    <name evidence="3" type="ORF">EDB95_1057</name>
</gene>
<dbReference type="Gene3D" id="3.40.50.2000">
    <property type="entry name" value="Glycogen Phosphorylase B"/>
    <property type="match status" value="2"/>
</dbReference>
<evidence type="ECO:0000259" key="1">
    <source>
        <dbReference type="Pfam" id="PF00534"/>
    </source>
</evidence>
<dbReference type="AlphaFoldDB" id="A0A4R8DSA1"/>
<dbReference type="Pfam" id="PF13439">
    <property type="entry name" value="Glyco_transf_4"/>
    <property type="match status" value="1"/>
</dbReference>
<evidence type="ECO:0000313" key="3">
    <source>
        <dbReference type="EMBL" id="TDX00041.1"/>
    </source>
</evidence>
<dbReference type="InterPro" id="IPR001296">
    <property type="entry name" value="Glyco_trans_1"/>
</dbReference>
<dbReference type="OrthoDB" id="7560678at2"/>
<keyword evidence="3" id="KW-0808">Transferase</keyword>
<sequence length="366" mass="40594">MKVIKIIPSLGFGGIETVFEITARYYQGSKDDIIFLAMGGGGTAAKVITEAGFRVVIWNMPTKIPNWKLIPKLVKFIKQEQPDVVHTTGAEANFHGLIAARICRIPVRVGEEIGMPVHSRMARLAFRMVYGMSSAVIAVAGQVEDFLTETKEAPPHKVAMIYNPVDFRIFGVTKNAPEAGRFRMVSICRHTPAKNLDVMIKAAAALRRRAPELNVELWVVGDGPSRAGLEELAASLGLGDSVKFWGFQEERVQFLTQATLFVLPSYSEGHPISVLEAMMMETPCIVTRGGGVPEIIEEGKTGWMMDPLDLEGFTDKLEHIARLPDAQRREVGRLAGVNIRANFPPDLYMERIWSLYQRNHPNPQAV</sequence>
<protein>
    <submittedName>
        <fullName evidence="3">Glycosyltransferase involved in cell wall biosynthesis</fullName>
    </submittedName>
</protein>
<dbReference type="EMBL" id="SODV01000001">
    <property type="protein sequence ID" value="TDX00041.1"/>
    <property type="molecule type" value="Genomic_DNA"/>
</dbReference>
<comment type="caution">
    <text evidence="3">The sequence shown here is derived from an EMBL/GenBank/DDBJ whole genome shotgun (WGS) entry which is preliminary data.</text>
</comment>
<name>A0A4R8DSA1_9BACT</name>
<dbReference type="GO" id="GO:0016757">
    <property type="term" value="F:glycosyltransferase activity"/>
    <property type="evidence" value="ECO:0007669"/>
    <property type="project" value="TreeGrafter"/>
</dbReference>
<reference evidence="3 4" key="1">
    <citation type="submission" date="2019-03" db="EMBL/GenBank/DDBJ databases">
        <title>Genomic Encyclopedia of Type Strains, Phase IV (KMG-IV): sequencing the most valuable type-strain genomes for metagenomic binning, comparative biology and taxonomic classification.</title>
        <authorList>
            <person name="Goeker M."/>
        </authorList>
    </citation>
    <scope>NUCLEOTIDE SEQUENCE [LARGE SCALE GENOMIC DNA]</scope>
    <source>
        <strain evidence="3 4">DSM 100059</strain>
    </source>
</reference>
<organism evidence="3 4">
    <name type="scientific">Dinghuibacter silviterrae</name>
    <dbReference type="NCBI Taxonomy" id="1539049"/>
    <lineage>
        <taxon>Bacteria</taxon>
        <taxon>Pseudomonadati</taxon>
        <taxon>Bacteroidota</taxon>
        <taxon>Chitinophagia</taxon>
        <taxon>Chitinophagales</taxon>
        <taxon>Chitinophagaceae</taxon>
        <taxon>Dinghuibacter</taxon>
    </lineage>
</organism>